<gene>
    <name evidence="1" type="ORF">BOTBODRAFT_55536</name>
</gene>
<evidence type="ECO:0000313" key="1">
    <source>
        <dbReference type="EMBL" id="KDQ14380.1"/>
    </source>
</evidence>
<reference evidence="2" key="1">
    <citation type="journal article" date="2014" name="Proc. Natl. Acad. Sci. U.S.A.">
        <title>Extensive sampling of basidiomycete genomes demonstrates inadequacy of the white-rot/brown-rot paradigm for wood decay fungi.</title>
        <authorList>
            <person name="Riley R."/>
            <person name="Salamov A.A."/>
            <person name="Brown D.W."/>
            <person name="Nagy L.G."/>
            <person name="Floudas D."/>
            <person name="Held B.W."/>
            <person name="Levasseur A."/>
            <person name="Lombard V."/>
            <person name="Morin E."/>
            <person name="Otillar R."/>
            <person name="Lindquist E.A."/>
            <person name="Sun H."/>
            <person name="LaButti K.M."/>
            <person name="Schmutz J."/>
            <person name="Jabbour D."/>
            <person name="Luo H."/>
            <person name="Baker S.E."/>
            <person name="Pisabarro A.G."/>
            <person name="Walton J.D."/>
            <person name="Blanchette R.A."/>
            <person name="Henrissat B."/>
            <person name="Martin F."/>
            <person name="Cullen D."/>
            <person name="Hibbett D.S."/>
            <person name="Grigoriev I.V."/>
        </authorList>
    </citation>
    <scope>NUCLEOTIDE SEQUENCE [LARGE SCALE GENOMIC DNA]</scope>
    <source>
        <strain evidence="2">FD-172 SS1</strain>
    </source>
</reference>
<protein>
    <submittedName>
        <fullName evidence="1">Uncharacterized protein</fullName>
    </submittedName>
</protein>
<dbReference type="InParanoid" id="A0A067MI59"/>
<evidence type="ECO:0000313" key="2">
    <source>
        <dbReference type="Proteomes" id="UP000027195"/>
    </source>
</evidence>
<keyword evidence="2" id="KW-1185">Reference proteome</keyword>
<dbReference type="EMBL" id="KL198038">
    <property type="protein sequence ID" value="KDQ14380.1"/>
    <property type="molecule type" value="Genomic_DNA"/>
</dbReference>
<proteinExistence type="predicted"/>
<dbReference type="HOGENOM" id="CLU_093899_0_0_1"/>
<organism evidence="1 2">
    <name type="scientific">Botryobasidium botryosum (strain FD-172 SS1)</name>
    <dbReference type="NCBI Taxonomy" id="930990"/>
    <lineage>
        <taxon>Eukaryota</taxon>
        <taxon>Fungi</taxon>
        <taxon>Dikarya</taxon>
        <taxon>Basidiomycota</taxon>
        <taxon>Agaricomycotina</taxon>
        <taxon>Agaricomycetes</taxon>
        <taxon>Cantharellales</taxon>
        <taxon>Botryobasidiaceae</taxon>
        <taxon>Botryobasidium</taxon>
    </lineage>
</organism>
<accession>A0A067MI59</accession>
<dbReference type="AlphaFoldDB" id="A0A067MI59"/>
<dbReference type="Proteomes" id="UP000027195">
    <property type="component" value="Unassembled WGS sequence"/>
</dbReference>
<sequence>MAANTKLHRGAIYWGTSVEISDTIAPLPSDTFFPHPTVTSSSSIAYSGPGDGVIPVNYPAQYGGAAFAASSVDMGPSFGPHFPVAIAGASFLASQPIPRPLVESSNLSSLCRVASMGKGFTYLGPPPPRPPHPLRFLFDEVRVYAPVMQRNLLTINSGCPIIPGEVAAPATNDSPEPHNPHLNIDTALVLDIEAELRQIFGNFEDTGKVMWSGAGGA</sequence>
<name>A0A067MI59_BOTB1</name>